<dbReference type="AlphaFoldDB" id="A0A512JIZ3"/>
<sequence length="75" mass="8606">MVASIRPDPQHRLSRCGTEGRCAREHGVKVSRTVPIQFVLKSVVGNRERVVRERRRIGRVNARAAEERVPDFLDE</sequence>
<proteinExistence type="predicted"/>
<comment type="caution">
    <text evidence="1">The sequence shown here is derived from an EMBL/GenBank/DDBJ whole genome shotgun (WGS) entry which is preliminary data.</text>
</comment>
<name>A0A512JIZ3_9HYPH</name>
<gene>
    <name evidence="1" type="ORF">MGN01_17720</name>
</gene>
<evidence type="ECO:0000313" key="2">
    <source>
        <dbReference type="Proteomes" id="UP000321750"/>
    </source>
</evidence>
<keyword evidence="2" id="KW-1185">Reference proteome</keyword>
<dbReference type="Proteomes" id="UP000321750">
    <property type="component" value="Unassembled WGS sequence"/>
</dbReference>
<organism evidence="1 2">
    <name type="scientific">Methylobacterium gnaphalii</name>
    <dbReference type="NCBI Taxonomy" id="1010610"/>
    <lineage>
        <taxon>Bacteria</taxon>
        <taxon>Pseudomonadati</taxon>
        <taxon>Pseudomonadota</taxon>
        <taxon>Alphaproteobacteria</taxon>
        <taxon>Hyphomicrobiales</taxon>
        <taxon>Methylobacteriaceae</taxon>
        <taxon>Methylobacterium</taxon>
    </lineage>
</organism>
<evidence type="ECO:0000313" key="1">
    <source>
        <dbReference type="EMBL" id="GEP09927.1"/>
    </source>
</evidence>
<reference evidence="1 2" key="1">
    <citation type="submission" date="2019-07" db="EMBL/GenBank/DDBJ databases">
        <title>Whole genome shotgun sequence of Methylobacterium gnaphalii NBRC 107716.</title>
        <authorList>
            <person name="Hosoyama A."/>
            <person name="Uohara A."/>
            <person name="Ohji S."/>
            <person name="Ichikawa N."/>
        </authorList>
    </citation>
    <scope>NUCLEOTIDE SEQUENCE [LARGE SCALE GENOMIC DNA]</scope>
    <source>
        <strain evidence="1 2">NBRC 107716</strain>
    </source>
</reference>
<accession>A0A512JIZ3</accession>
<dbReference type="EMBL" id="BJZV01000007">
    <property type="protein sequence ID" value="GEP09927.1"/>
    <property type="molecule type" value="Genomic_DNA"/>
</dbReference>
<protein>
    <submittedName>
        <fullName evidence="1">Uncharacterized protein</fullName>
    </submittedName>
</protein>